<dbReference type="AlphaFoldDB" id="A0A510KLJ3"/>
<dbReference type="Proteomes" id="UP000321501">
    <property type="component" value="Chromosome"/>
</dbReference>
<dbReference type="RefSeq" id="WP_146964897.1">
    <property type="nucleotide sequence ID" value="NZ_AP019835.1"/>
</dbReference>
<evidence type="ECO:0008006" key="3">
    <source>
        <dbReference type="Google" id="ProtNLM"/>
    </source>
</evidence>
<organism evidence="1 2">
    <name type="scientific">Leptotrichia wadei</name>
    <dbReference type="NCBI Taxonomy" id="157687"/>
    <lineage>
        <taxon>Bacteria</taxon>
        <taxon>Fusobacteriati</taxon>
        <taxon>Fusobacteriota</taxon>
        <taxon>Fusobacteriia</taxon>
        <taxon>Fusobacteriales</taxon>
        <taxon>Leptotrichiaceae</taxon>
        <taxon>Leptotrichia</taxon>
    </lineage>
</organism>
<dbReference type="SUPFAM" id="SSF47413">
    <property type="entry name" value="lambda repressor-like DNA-binding domains"/>
    <property type="match status" value="1"/>
</dbReference>
<gene>
    <name evidence="1" type="ORF">JMUB3934_2105</name>
</gene>
<protein>
    <recommendedName>
        <fullName evidence="3">Toxin-antitoxin system, antitoxin component, Xre family</fullName>
    </recommendedName>
</protein>
<sequence>MINRNLLDSKLALKGKNQNHIAKLIGKTIGTTNLKFNGKVKFTFEEIKQVKDYLNLTNDEVVEIFINE</sequence>
<proteinExistence type="predicted"/>
<dbReference type="EMBL" id="AP019835">
    <property type="protein sequence ID" value="BBM50793.1"/>
    <property type="molecule type" value="Genomic_DNA"/>
</dbReference>
<evidence type="ECO:0000313" key="2">
    <source>
        <dbReference type="Proteomes" id="UP000321501"/>
    </source>
</evidence>
<reference evidence="1 2" key="1">
    <citation type="submission" date="2019-07" db="EMBL/GenBank/DDBJ databases">
        <title>Complete Genome Sequence of Leptotrichia wadei Strain JMUB3934.</title>
        <authorList>
            <person name="Watanabe S."/>
            <person name="Cui L."/>
        </authorList>
    </citation>
    <scope>NUCLEOTIDE SEQUENCE [LARGE SCALE GENOMIC DNA]</scope>
    <source>
        <strain evidence="1 2">JMUB3934</strain>
    </source>
</reference>
<accession>A0A510KLJ3</accession>
<dbReference type="InterPro" id="IPR010982">
    <property type="entry name" value="Lambda_DNA-bd_dom_sf"/>
</dbReference>
<name>A0A510KLJ3_9FUSO</name>
<dbReference type="GO" id="GO:0003677">
    <property type="term" value="F:DNA binding"/>
    <property type="evidence" value="ECO:0007669"/>
    <property type="project" value="InterPro"/>
</dbReference>
<evidence type="ECO:0000313" key="1">
    <source>
        <dbReference type="EMBL" id="BBM50793.1"/>
    </source>
</evidence>